<evidence type="ECO:0000313" key="3">
    <source>
        <dbReference type="Proteomes" id="UP001165083"/>
    </source>
</evidence>
<gene>
    <name evidence="2" type="ORF">Plil01_001080600</name>
</gene>
<evidence type="ECO:0000256" key="1">
    <source>
        <dbReference type="SAM" id="MobiDB-lite"/>
    </source>
</evidence>
<feature type="compositionally biased region" description="Polar residues" evidence="1">
    <location>
        <begin position="99"/>
        <end position="110"/>
    </location>
</feature>
<proteinExistence type="predicted"/>
<dbReference type="AlphaFoldDB" id="A0A9W6U6H1"/>
<comment type="caution">
    <text evidence="2">The sequence shown here is derived from an EMBL/GenBank/DDBJ whole genome shotgun (WGS) entry which is preliminary data.</text>
</comment>
<protein>
    <submittedName>
        <fullName evidence="2">Unnamed protein product</fullName>
    </submittedName>
</protein>
<feature type="region of interest" description="Disordered" evidence="1">
    <location>
        <begin position="82"/>
        <end position="110"/>
    </location>
</feature>
<evidence type="ECO:0000313" key="2">
    <source>
        <dbReference type="EMBL" id="GMF26041.1"/>
    </source>
</evidence>
<accession>A0A9W6U6H1</accession>
<sequence>MLALVTASRQVQTLQSCCTMMHWNWADSLSFSKMNTDSPEETPALALNERLQTLGIIASQQQLVSNVDSLQHNAAGIECSTATASNNEGSDGSVALRQVKSQTQESSRLV</sequence>
<name>A0A9W6U6H1_9STRA</name>
<reference evidence="2" key="1">
    <citation type="submission" date="2023-04" db="EMBL/GenBank/DDBJ databases">
        <title>Phytophthora lilii NBRC 32176.</title>
        <authorList>
            <person name="Ichikawa N."/>
            <person name="Sato H."/>
            <person name="Tonouchi N."/>
        </authorList>
    </citation>
    <scope>NUCLEOTIDE SEQUENCE</scope>
    <source>
        <strain evidence="2">NBRC 32176</strain>
    </source>
</reference>
<dbReference type="EMBL" id="BSXW01000583">
    <property type="protein sequence ID" value="GMF26041.1"/>
    <property type="molecule type" value="Genomic_DNA"/>
</dbReference>
<dbReference type="Proteomes" id="UP001165083">
    <property type="component" value="Unassembled WGS sequence"/>
</dbReference>
<keyword evidence="3" id="KW-1185">Reference proteome</keyword>
<organism evidence="2 3">
    <name type="scientific">Phytophthora lilii</name>
    <dbReference type="NCBI Taxonomy" id="2077276"/>
    <lineage>
        <taxon>Eukaryota</taxon>
        <taxon>Sar</taxon>
        <taxon>Stramenopiles</taxon>
        <taxon>Oomycota</taxon>
        <taxon>Peronosporomycetes</taxon>
        <taxon>Peronosporales</taxon>
        <taxon>Peronosporaceae</taxon>
        <taxon>Phytophthora</taxon>
    </lineage>
</organism>